<comment type="caution">
    <text evidence="4">The sequence shown here is derived from an EMBL/GenBank/DDBJ whole genome shotgun (WGS) entry which is preliminary data.</text>
</comment>
<dbReference type="OrthoDB" id="39175at2759"/>
<dbReference type="PROSITE" id="PS50048">
    <property type="entry name" value="ZN2_CY6_FUNGAL_2"/>
    <property type="match status" value="1"/>
</dbReference>
<dbReference type="SMART" id="SM00066">
    <property type="entry name" value="GAL4"/>
    <property type="match status" value="1"/>
</dbReference>
<dbReference type="RefSeq" id="XP_013240796.1">
    <property type="nucleotide sequence ID" value="XM_013385342.1"/>
</dbReference>
<dbReference type="HOGENOM" id="CLU_437543_0_0_1"/>
<dbReference type="PANTHER" id="PTHR46910:SF40">
    <property type="entry name" value="ZN(II)2CYS6 TRANSCRIPTION FACTOR (EUROFUNG)"/>
    <property type="match status" value="1"/>
</dbReference>
<dbReference type="InterPro" id="IPR036864">
    <property type="entry name" value="Zn2-C6_fun-type_DNA-bd_sf"/>
</dbReference>
<accession>A0A066VJC7</accession>
<dbReference type="Gene3D" id="4.10.240.10">
    <property type="entry name" value="Zn(2)-C6 fungal-type DNA-binding domain"/>
    <property type="match status" value="1"/>
</dbReference>
<evidence type="ECO:0000313" key="5">
    <source>
        <dbReference type="Proteomes" id="UP000027361"/>
    </source>
</evidence>
<dbReference type="SUPFAM" id="SSF57701">
    <property type="entry name" value="Zn2/Cys6 DNA-binding domain"/>
    <property type="match status" value="1"/>
</dbReference>
<feature type="compositionally biased region" description="Low complexity" evidence="2">
    <location>
        <begin position="207"/>
        <end position="222"/>
    </location>
</feature>
<keyword evidence="5" id="KW-1185">Reference proteome</keyword>
<evidence type="ECO:0000256" key="1">
    <source>
        <dbReference type="ARBA" id="ARBA00023242"/>
    </source>
</evidence>
<evidence type="ECO:0000313" key="4">
    <source>
        <dbReference type="EMBL" id="KDN38710.1"/>
    </source>
</evidence>
<evidence type="ECO:0000256" key="2">
    <source>
        <dbReference type="SAM" id="MobiDB-lite"/>
    </source>
</evidence>
<dbReference type="PROSITE" id="PS00463">
    <property type="entry name" value="ZN2_CY6_FUNGAL_1"/>
    <property type="match status" value="1"/>
</dbReference>
<sequence length="625" mass="66566">MILATGNCSIQPSTAMFRPFEKERVARGYGRPIVSDTINDSRIQGFLHCHDRDSTESSMSSSAIGASAANWRGLDQQLHHHYSESMTTSASYHPRPNYNTYLSGTAGSHEHDVYSSSVSSANNQFKPNPTHAHPYDRWQPCTVEIASQPVLQQHQLLSEGPDSSPAADAIEPMIPLSPSSDSTALSSSPVTAGLTALVPLSEFVAPEPQLSPSSSTSPGRISAEVLGGSSGSATGSSSGSVTVGFGALIVGSSVLADKFATSLLSSQEKMLHDAQVIAKLRARCEPGGETDAACDFCRKRKIKCDRVKPMCGKCQKLGRACMITDTLKKRGPPTKVEKLMLHAAGVDFQSRRIRKRERELARAHIQAFASSSDTGYDSASQPSPESESSSGRQTLGNASTSLSGTSKEPISSSTSARSRRLRQQRLVVSKEHLEPIPVSVPRSATRAYIDKISHSSYPEHQWSASGFDLAHDHCDLSPHSVPSWVSVLPPSTTCRQRTSTGSASIYDSPISVLKSLSSTFDSSASIVDSPAPQRGFIMDGVDSTMSGSIVPLPFSLLGGSTGASIDDLAATSTVATGTPQQWSRLPMFSNGSLPAEHGLPPSQGLQSPRHHQLAPVERFHAGAFQ</sequence>
<dbReference type="Proteomes" id="UP000027361">
    <property type="component" value="Unassembled WGS sequence"/>
</dbReference>
<dbReference type="InterPro" id="IPR050987">
    <property type="entry name" value="AtrR-like"/>
</dbReference>
<dbReference type="InterPro" id="IPR001138">
    <property type="entry name" value="Zn2Cys6_DnaBD"/>
</dbReference>
<feature type="compositionally biased region" description="Low complexity" evidence="2">
    <location>
        <begin position="378"/>
        <end position="390"/>
    </location>
</feature>
<feature type="region of interest" description="Disordered" evidence="2">
    <location>
        <begin position="371"/>
        <end position="428"/>
    </location>
</feature>
<dbReference type="PANTHER" id="PTHR46910">
    <property type="entry name" value="TRANSCRIPTION FACTOR PDR1"/>
    <property type="match status" value="1"/>
</dbReference>
<dbReference type="Pfam" id="PF00172">
    <property type="entry name" value="Zn_clus"/>
    <property type="match status" value="1"/>
</dbReference>
<reference evidence="4 5" key="1">
    <citation type="submission" date="2014-05" db="EMBL/GenBank/DDBJ databases">
        <title>Draft genome sequence of a rare smut relative, Tilletiaria anomala UBC 951.</title>
        <authorList>
            <consortium name="DOE Joint Genome Institute"/>
            <person name="Toome M."/>
            <person name="Kuo A."/>
            <person name="Henrissat B."/>
            <person name="Lipzen A."/>
            <person name="Tritt A."/>
            <person name="Yoshinaga Y."/>
            <person name="Zane M."/>
            <person name="Barry K."/>
            <person name="Grigoriev I.V."/>
            <person name="Spatafora J.W."/>
            <person name="Aimea M.C."/>
        </authorList>
    </citation>
    <scope>NUCLEOTIDE SEQUENCE [LARGE SCALE GENOMIC DNA]</scope>
    <source>
        <strain evidence="4 5">UBC 951</strain>
    </source>
</reference>
<dbReference type="GO" id="GO:0000981">
    <property type="term" value="F:DNA-binding transcription factor activity, RNA polymerase II-specific"/>
    <property type="evidence" value="ECO:0007669"/>
    <property type="project" value="InterPro"/>
</dbReference>
<dbReference type="GO" id="GO:0008270">
    <property type="term" value="F:zinc ion binding"/>
    <property type="evidence" value="ECO:0007669"/>
    <property type="project" value="InterPro"/>
</dbReference>
<feature type="region of interest" description="Disordered" evidence="2">
    <location>
        <begin position="157"/>
        <end position="187"/>
    </location>
</feature>
<feature type="region of interest" description="Disordered" evidence="2">
    <location>
        <begin position="576"/>
        <end position="610"/>
    </location>
</feature>
<evidence type="ECO:0000259" key="3">
    <source>
        <dbReference type="PROSITE" id="PS50048"/>
    </source>
</evidence>
<feature type="compositionally biased region" description="Polar residues" evidence="2">
    <location>
        <begin position="114"/>
        <end position="127"/>
    </location>
</feature>
<dbReference type="GeneID" id="25262098"/>
<organism evidence="4 5">
    <name type="scientific">Tilletiaria anomala (strain ATCC 24038 / CBS 436.72 / UBC 951)</name>
    <dbReference type="NCBI Taxonomy" id="1037660"/>
    <lineage>
        <taxon>Eukaryota</taxon>
        <taxon>Fungi</taxon>
        <taxon>Dikarya</taxon>
        <taxon>Basidiomycota</taxon>
        <taxon>Ustilaginomycotina</taxon>
        <taxon>Exobasidiomycetes</taxon>
        <taxon>Georgefischeriales</taxon>
        <taxon>Tilletiariaceae</taxon>
        <taxon>Tilletiaria</taxon>
    </lineage>
</organism>
<feature type="domain" description="Zn(2)-C6 fungal-type" evidence="3">
    <location>
        <begin position="293"/>
        <end position="323"/>
    </location>
</feature>
<feature type="compositionally biased region" description="Polar residues" evidence="2">
    <location>
        <begin position="391"/>
        <end position="410"/>
    </location>
</feature>
<feature type="region of interest" description="Disordered" evidence="2">
    <location>
        <begin position="207"/>
        <end position="238"/>
    </location>
</feature>
<dbReference type="CDD" id="cd00067">
    <property type="entry name" value="GAL4"/>
    <property type="match status" value="1"/>
</dbReference>
<gene>
    <name evidence="4" type="ORF">K437DRAFT_21271</name>
</gene>
<dbReference type="AlphaFoldDB" id="A0A066VJC7"/>
<keyword evidence="1" id="KW-0539">Nucleus</keyword>
<feature type="compositionally biased region" description="Low complexity" evidence="2">
    <location>
        <begin position="176"/>
        <end position="187"/>
    </location>
</feature>
<proteinExistence type="predicted"/>
<dbReference type="EMBL" id="JMSN01000114">
    <property type="protein sequence ID" value="KDN38710.1"/>
    <property type="molecule type" value="Genomic_DNA"/>
</dbReference>
<protein>
    <recommendedName>
        <fullName evidence="3">Zn(2)-C6 fungal-type domain-containing protein</fullName>
    </recommendedName>
</protein>
<feature type="region of interest" description="Disordered" evidence="2">
    <location>
        <begin position="109"/>
        <end position="133"/>
    </location>
</feature>
<name>A0A066VJC7_TILAU</name>
<dbReference type="InParanoid" id="A0A066VJC7"/>
<dbReference type="STRING" id="1037660.A0A066VJC7"/>